<dbReference type="KEGG" id="afg:AFULGI_00019680"/>
<evidence type="ECO:0000313" key="1">
    <source>
        <dbReference type="EMBL" id="AIG98718.1"/>
    </source>
</evidence>
<evidence type="ECO:0008006" key="3">
    <source>
        <dbReference type="Google" id="ProtNLM"/>
    </source>
</evidence>
<dbReference type="AlphaFoldDB" id="A0A075WMF5"/>
<dbReference type="GeneID" id="24795461"/>
<dbReference type="Pfam" id="PF07849">
    <property type="entry name" value="DUF1641"/>
    <property type="match status" value="1"/>
</dbReference>
<name>A0A075WMF5_ARCFL</name>
<sequence>MTDISPDKFAKAAEAIYEIFEKVVENHDEILDAIDKLLILERKGVFDEIVKFSEFKVPFTPDEIREIAERFEMLIKILLSVDERVLKVIKRLIDAFEESMVYEQMGMMEAMKALRDPDVQKAIGFALTLAKNFGKRI</sequence>
<dbReference type="Proteomes" id="UP000028501">
    <property type="component" value="Chromosome"/>
</dbReference>
<dbReference type="EMBL" id="CP006577">
    <property type="protein sequence ID" value="AIG98718.1"/>
    <property type="molecule type" value="Genomic_DNA"/>
</dbReference>
<evidence type="ECO:0000313" key="2">
    <source>
        <dbReference type="Proteomes" id="UP000028501"/>
    </source>
</evidence>
<reference evidence="1 2" key="1">
    <citation type="submission" date="2013-07" db="EMBL/GenBank/DDBJ databases">
        <title>Genome of Archaeoglobus fulgidus.</title>
        <authorList>
            <person name="Fiebig A."/>
            <person name="Birkeland N.-K."/>
        </authorList>
    </citation>
    <scope>NUCLEOTIDE SEQUENCE [LARGE SCALE GENOMIC DNA]</scope>
    <source>
        <strain evidence="1 2">DSM 8774</strain>
    </source>
</reference>
<dbReference type="HOGENOM" id="CLU_152988_0_0_2"/>
<accession>A0A075WMF5</accession>
<protein>
    <recommendedName>
        <fullName evidence="3">DUF1641 domain-containing protein</fullName>
    </recommendedName>
</protein>
<organism evidence="1 2">
    <name type="scientific">Archaeoglobus fulgidus DSM 8774</name>
    <dbReference type="NCBI Taxonomy" id="1344584"/>
    <lineage>
        <taxon>Archaea</taxon>
        <taxon>Methanobacteriati</taxon>
        <taxon>Methanobacteriota</taxon>
        <taxon>Archaeoglobi</taxon>
        <taxon>Archaeoglobales</taxon>
        <taxon>Archaeoglobaceae</taxon>
        <taxon>Archaeoglobus</taxon>
    </lineage>
</organism>
<proteinExistence type="predicted"/>
<dbReference type="InterPro" id="IPR012440">
    <property type="entry name" value="DUF1641"/>
</dbReference>
<dbReference type="RefSeq" id="WP_048064442.1">
    <property type="nucleotide sequence ID" value="NZ_CP006577.1"/>
</dbReference>
<gene>
    <name evidence="1" type="ORF">AFULGI_00019680</name>
</gene>